<protein>
    <submittedName>
        <fullName evidence="2">Uncharacterized protein</fullName>
    </submittedName>
</protein>
<sequence length="161" mass="17823">MTFEVFNQYVVTIGAVIGALTGVLNLILLTRRKKDRFLVRCGSVMPDHGPETMVHFINKSDHSITVSDYGFITAQGKLHSIPADDDVSTGEESILGSGDLTLHKYNEITQRGIQFPERTLGAYAKLAGGARPQLAFHADTSLCDRVKVRSRLLVSPNYFLW</sequence>
<reference evidence="2 3" key="1">
    <citation type="submission" date="2018-08" db="EMBL/GenBank/DDBJ databases">
        <title>Achromobacter xylosoxidans Genome sequencing and assembly.</title>
        <authorList>
            <person name="Wang R."/>
            <person name="Rensing C."/>
            <person name="Li Y."/>
        </authorList>
    </citation>
    <scope>NUCLEOTIDE SEQUENCE [LARGE SCALE GENOMIC DNA]</scope>
    <source>
        <strain evidence="2 3">GD003A</strain>
    </source>
</reference>
<keyword evidence="1" id="KW-0472">Membrane</keyword>
<dbReference type="Proteomes" id="UP000285324">
    <property type="component" value="Unassembled WGS sequence"/>
</dbReference>
<dbReference type="AlphaFoldDB" id="A0A424W6H6"/>
<organism evidence="2 3">
    <name type="scientific">Alcaligenes xylosoxydans xylosoxydans</name>
    <name type="common">Achromobacter xylosoxidans</name>
    <dbReference type="NCBI Taxonomy" id="85698"/>
    <lineage>
        <taxon>Bacteria</taxon>
        <taxon>Pseudomonadati</taxon>
        <taxon>Pseudomonadota</taxon>
        <taxon>Betaproteobacteria</taxon>
        <taxon>Burkholderiales</taxon>
        <taxon>Alcaligenaceae</taxon>
        <taxon>Achromobacter</taxon>
    </lineage>
</organism>
<dbReference type="EMBL" id="QVXO01000054">
    <property type="protein sequence ID" value="RPJ88831.1"/>
    <property type="molecule type" value="Genomic_DNA"/>
</dbReference>
<keyword evidence="1" id="KW-0812">Transmembrane</keyword>
<evidence type="ECO:0000313" key="3">
    <source>
        <dbReference type="Proteomes" id="UP000285324"/>
    </source>
</evidence>
<comment type="caution">
    <text evidence="2">The sequence shown here is derived from an EMBL/GenBank/DDBJ whole genome shotgun (WGS) entry which is preliminary data.</text>
</comment>
<evidence type="ECO:0000256" key="1">
    <source>
        <dbReference type="SAM" id="Phobius"/>
    </source>
</evidence>
<gene>
    <name evidence="2" type="ORF">DY367_25865</name>
</gene>
<feature type="transmembrane region" description="Helical" evidence="1">
    <location>
        <begin position="6"/>
        <end position="28"/>
    </location>
</feature>
<accession>A0A424W6H6</accession>
<keyword evidence="1" id="KW-1133">Transmembrane helix</keyword>
<proteinExistence type="predicted"/>
<dbReference type="RefSeq" id="WP_118934014.1">
    <property type="nucleotide sequence ID" value="NZ_CP061008.1"/>
</dbReference>
<evidence type="ECO:0000313" key="2">
    <source>
        <dbReference type="EMBL" id="RPJ88831.1"/>
    </source>
</evidence>
<name>A0A424W6H6_ALCXX</name>